<dbReference type="Gene3D" id="3.40.30.10">
    <property type="entry name" value="Glutaredoxin"/>
    <property type="match status" value="1"/>
</dbReference>
<dbReference type="EC" id="2.5.1.18" evidence="3"/>
<dbReference type="PANTHER" id="PTHR44051">
    <property type="entry name" value="GLUTATHIONE S-TRANSFERASE-RELATED"/>
    <property type="match status" value="1"/>
</dbReference>
<evidence type="ECO:0000259" key="2">
    <source>
        <dbReference type="PROSITE" id="PS50405"/>
    </source>
</evidence>
<sequence length="219" mass="23821">MLTIYGAYRSRATRTYWLALELGLDFTSVPVLQARRLENPLSADAPVNTLSPAFLKVNPMGLIPAIDDDGFVVIESMAINLYLARKHGGPLAPATLKEETEASMWSFFAATALETEALRISSTAAAGKLEAEDGKAEVAAASRLLERPLRVLDAHLAATGFVVADRFTVADINVAEIVRYAQPATALIGKFPHVKAWLEKVQARPAFKTMWERRAAEPA</sequence>
<dbReference type="PROSITE" id="PS50405">
    <property type="entry name" value="GST_CTER"/>
    <property type="match status" value="1"/>
</dbReference>
<dbReference type="InterPro" id="IPR010987">
    <property type="entry name" value="Glutathione-S-Trfase_C-like"/>
</dbReference>
<dbReference type="InterPro" id="IPR036249">
    <property type="entry name" value="Thioredoxin-like_sf"/>
</dbReference>
<dbReference type="AlphaFoldDB" id="A0A7W6K4A8"/>
<gene>
    <name evidence="3" type="ORF">GGQ66_003518</name>
</gene>
<dbReference type="Proteomes" id="UP000584824">
    <property type="component" value="Unassembled WGS sequence"/>
</dbReference>
<dbReference type="Pfam" id="PF00043">
    <property type="entry name" value="GST_C"/>
    <property type="match status" value="1"/>
</dbReference>
<dbReference type="SFLD" id="SFLDS00019">
    <property type="entry name" value="Glutathione_Transferase_(cytos"/>
    <property type="match status" value="1"/>
</dbReference>
<keyword evidence="3" id="KW-0808">Transferase</keyword>
<reference evidence="3 4" key="1">
    <citation type="submission" date="2020-08" db="EMBL/GenBank/DDBJ databases">
        <title>Genomic Encyclopedia of Type Strains, Phase IV (KMG-IV): sequencing the most valuable type-strain genomes for metagenomic binning, comparative biology and taxonomic classification.</title>
        <authorList>
            <person name="Goeker M."/>
        </authorList>
    </citation>
    <scope>NUCLEOTIDE SEQUENCE [LARGE SCALE GENOMIC DNA]</scope>
    <source>
        <strain evidence="3 4">DSM 26385</strain>
    </source>
</reference>
<evidence type="ECO:0000259" key="1">
    <source>
        <dbReference type="PROSITE" id="PS50404"/>
    </source>
</evidence>
<evidence type="ECO:0000313" key="4">
    <source>
        <dbReference type="Proteomes" id="UP000584824"/>
    </source>
</evidence>
<dbReference type="SUPFAM" id="SSF47616">
    <property type="entry name" value="GST C-terminal domain-like"/>
    <property type="match status" value="1"/>
</dbReference>
<dbReference type="InterPro" id="IPR004045">
    <property type="entry name" value="Glutathione_S-Trfase_N"/>
</dbReference>
<evidence type="ECO:0000313" key="3">
    <source>
        <dbReference type="EMBL" id="MBB4104936.1"/>
    </source>
</evidence>
<dbReference type="CDD" id="cd03207">
    <property type="entry name" value="GST_C_8"/>
    <property type="match status" value="1"/>
</dbReference>
<protein>
    <submittedName>
        <fullName evidence="3">Glutathione S-transferase</fullName>
        <ecNumber evidence="3">2.5.1.18</ecNumber>
    </submittedName>
</protein>
<dbReference type="Gene3D" id="1.20.1050.10">
    <property type="match status" value="1"/>
</dbReference>
<name>A0A7W6K4A8_9HYPH</name>
<dbReference type="SFLD" id="SFLDG00358">
    <property type="entry name" value="Main_(cytGST)"/>
    <property type="match status" value="1"/>
</dbReference>
<dbReference type="EMBL" id="JACIDU010000015">
    <property type="protein sequence ID" value="MBB4104936.1"/>
    <property type="molecule type" value="Genomic_DNA"/>
</dbReference>
<accession>A0A7W6K4A8</accession>
<dbReference type="PROSITE" id="PS50404">
    <property type="entry name" value="GST_NTER"/>
    <property type="match status" value="1"/>
</dbReference>
<dbReference type="CDD" id="cd03046">
    <property type="entry name" value="GST_N_GTT1_like"/>
    <property type="match status" value="1"/>
</dbReference>
<proteinExistence type="predicted"/>
<dbReference type="InterPro" id="IPR004046">
    <property type="entry name" value="GST_C"/>
</dbReference>
<keyword evidence="4" id="KW-1185">Reference proteome</keyword>
<dbReference type="InterPro" id="IPR036282">
    <property type="entry name" value="Glutathione-S-Trfase_C_sf"/>
</dbReference>
<feature type="domain" description="GST N-terminal" evidence="1">
    <location>
        <begin position="1"/>
        <end position="91"/>
    </location>
</feature>
<dbReference type="InterPro" id="IPR040079">
    <property type="entry name" value="Glutathione_S-Trfase"/>
</dbReference>
<dbReference type="Pfam" id="PF13409">
    <property type="entry name" value="GST_N_2"/>
    <property type="match status" value="1"/>
</dbReference>
<dbReference type="PANTHER" id="PTHR44051:SF8">
    <property type="entry name" value="GLUTATHIONE S-TRANSFERASE GSTA"/>
    <property type="match status" value="1"/>
</dbReference>
<organism evidence="3 4">
    <name type="scientific">Allorhizobium borbori</name>
    <dbReference type="NCBI Taxonomy" id="485907"/>
    <lineage>
        <taxon>Bacteria</taxon>
        <taxon>Pseudomonadati</taxon>
        <taxon>Pseudomonadota</taxon>
        <taxon>Alphaproteobacteria</taxon>
        <taxon>Hyphomicrobiales</taxon>
        <taxon>Rhizobiaceae</taxon>
        <taxon>Rhizobium/Agrobacterium group</taxon>
        <taxon>Allorhizobium</taxon>
    </lineage>
</organism>
<dbReference type="SUPFAM" id="SSF52833">
    <property type="entry name" value="Thioredoxin-like"/>
    <property type="match status" value="1"/>
</dbReference>
<comment type="caution">
    <text evidence="3">The sequence shown here is derived from an EMBL/GenBank/DDBJ whole genome shotgun (WGS) entry which is preliminary data.</text>
</comment>
<dbReference type="RefSeq" id="WP_183793999.1">
    <property type="nucleotide sequence ID" value="NZ_JACIDU010000015.1"/>
</dbReference>
<dbReference type="GO" id="GO:0004364">
    <property type="term" value="F:glutathione transferase activity"/>
    <property type="evidence" value="ECO:0007669"/>
    <property type="project" value="UniProtKB-EC"/>
</dbReference>
<feature type="domain" description="GST C-terminal" evidence="2">
    <location>
        <begin position="95"/>
        <end position="219"/>
    </location>
</feature>